<protein>
    <submittedName>
        <fullName evidence="1">Uncharacterized protein</fullName>
    </submittedName>
</protein>
<dbReference type="EMBL" id="GGEC01079576">
    <property type="protein sequence ID" value="MBX60060.1"/>
    <property type="molecule type" value="Transcribed_RNA"/>
</dbReference>
<organism evidence="1">
    <name type="scientific">Rhizophora mucronata</name>
    <name type="common">Asiatic mangrove</name>
    <dbReference type="NCBI Taxonomy" id="61149"/>
    <lineage>
        <taxon>Eukaryota</taxon>
        <taxon>Viridiplantae</taxon>
        <taxon>Streptophyta</taxon>
        <taxon>Embryophyta</taxon>
        <taxon>Tracheophyta</taxon>
        <taxon>Spermatophyta</taxon>
        <taxon>Magnoliopsida</taxon>
        <taxon>eudicotyledons</taxon>
        <taxon>Gunneridae</taxon>
        <taxon>Pentapetalae</taxon>
        <taxon>rosids</taxon>
        <taxon>fabids</taxon>
        <taxon>Malpighiales</taxon>
        <taxon>Rhizophoraceae</taxon>
        <taxon>Rhizophora</taxon>
    </lineage>
</organism>
<evidence type="ECO:0000313" key="1">
    <source>
        <dbReference type="EMBL" id="MBX60060.1"/>
    </source>
</evidence>
<reference evidence="1" key="1">
    <citation type="submission" date="2018-02" db="EMBL/GenBank/DDBJ databases">
        <title>Rhizophora mucronata_Transcriptome.</title>
        <authorList>
            <person name="Meera S.P."/>
            <person name="Sreeshan A."/>
            <person name="Augustine A."/>
        </authorList>
    </citation>
    <scope>NUCLEOTIDE SEQUENCE</scope>
    <source>
        <tissue evidence="1">Leaf</tissue>
    </source>
</reference>
<dbReference type="AlphaFoldDB" id="A0A2P2PZ89"/>
<sequence length="43" mass="5203">MYKMRRKRIESVPARTSNLENGPAMLYRITSTEFSRKQKDKRK</sequence>
<name>A0A2P2PZ89_RHIMU</name>
<proteinExistence type="predicted"/>
<accession>A0A2P2PZ89</accession>